<accession>A0A0N1PEH1</accession>
<dbReference type="EMBL" id="LJSK01000001">
    <property type="protein sequence ID" value="KPI90833.1"/>
    <property type="molecule type" value="Genomic_DNA"/>
</dbReference>
<feature type="domain" description="Protein kinase" evidence="2">
    <location>
        <begin position="214"/>
        <end position="528"/>
    </location>
</feature>
<gene>
    <name evidence="3" type="ORF">ABL78_0066</name>
</gene>
<dbReference type="GO" id="GO:0005524">
    <property type="term" value="F:ATP binding"/>
    <property type="evidence" value="ECO:0007669"/>
    <property type="project" value="InterPro"/>
</dbReference>
<dbReference type="OrthoDB" id="4062651at2759"/>
<dbReference type="GO" id="GO:0044773">
    <property type="term" value="P:mitotic DNA damage checkpoint signaling"/>
    <property type="evidence" value="ECO:0007669"/>
    <property type="project" value="TreeGrafter"/>
</dbReference>
<proteinExistence type="predicted"/>
<protein>
    <recommendedName>
        <fullName evidence="2">Protein kinase domain-containing protein</fullName>
    </recommendedName>
</protein>
<evidence type="ECO:0000313" key="4">
    <source>
        <dbReference type="Proteomes" id="UP000038009"/>
    </source>
</evidence>
<feature type="region of interest" description="Disordered" evidence="1">
    <location>
        <begin position="78"/>
        <end position="100"/>
    </location>
</feature>
<keyword evidence="4" id="KW-1185">Reference proteome</keyword>
<dbReference type="GO" id="GO:0005634">
    <property type="term" value="C:nucleus"/>
    <property type="evidence" value="ECO:0007669"/>
    <property type="project" value="TreeGrafter"/>
</dbReference>
<dbReference type="PROSITE" id="PS50011">
    <property type="entry name" value="PROTEIN_KINASE_DOM"/>
    <property type="match status" value="1"/>
</dbReference>
<dbReference type="VEuPathDB" id="TriTrypDB:Lsey_0001_0660"/>
<dbReference type="PANTHER" id="PTHR44167:SF24">
    <property type="entry name" value="SERINE_THREONINE-PROTEIN KINASE CHK2"/>
    <property type="match status" value="1"/>
</dbReference>
<feature type="region of interest" description="Disordered" evidence="1">
    <location>
        <begin position="35"/>
        <end position="61"/>
    </location>
</feature>
<dbReference type="GO" id="GO:0004674">
    <property type="term" value="F:protein serine/threonine kinase activity"/>
    <property type="evidence" value="ECO:0007669"/>
    <property type="project" value="TreeGrafter"/>
</dbReference>
<evidence type="ECO:0000259" key="2">
    <source>
        <dbReference type="PROSITE" id="PS50011"/>
    </source>
</evidence>
<name>A0A0N1PEH1_LEPSE</name>
<dbReference type="PANTHER" id="PTHR44167">
    <property type="entry name" value="OVARIAN-SPECIFIC SERINE/THREONINE-PROTEIN KINASE LOK-RELATED"/>
    <property type="match status" value="1"/>
</dbReference>
<reference evidence="3 4" key="1">
    <citation type="journal article" date="2015" name="PLoS Pathog.">
        <title>Leptomonas seymouri: Adaptations to the Dixenous Life Cycle Analyzed by Genome Sequencing, Transcriptome Profiling and Co-infection with Leishmania donovani.</title>
        <authorList>
            <person name="Kraeva N."/>
            <person name="Butenko A."/>
            <person name="Hlavacova J."/>
            <person name="Kostygov A."/>
            <person name="Myskova J."/>
            <person name="Grybchuk D."/>
            <person name="Lestinova T."/>
            <person name="Votypka J."/>
            <person name="Volf P."/>
            <person name="Opperdoes F."/>
            <person name="Flegontov P."/>
            <person name="Lukes J."/>
            <person name="Yurchenko V."/>
        </authorList>
    </citation>
    <scope>NUCLEOTIDE SEQUENCE [LARGE SCALE GENOMIC DNA]</scope>
    <source>
        <strain evidence="3 4">ATCC 30220</strain>
    </source>
</reference>
<evidence type="ECO:0000256" key="1">
    <source>
        <dbReference type="SAM" id="MobiDB-lite"/>
    </source>
</evidence>
<dbReference type="SUPFAM" id="SSF56112">
    <property type="entry name" value="Protein kinase-like (PK-like)"/>
    <property type="match status" value="1"/>
</dbReference>
<evidence type="ECO:0000313" key="3">
    <source>
        <dbReference type="EMBL" id="KPI90833.1"/>
    </source>
</evidence>
<dbReference type="InterPro" id="IPR000719">
    <property type="entry name" value="Prot_kinase_dom"/>
</dbReference>
<dbReference type="OMA" id="THNDLHL"/>
<organism evidence="3 4">
    <name type="scientific">Leptomonas seymouri</name>
    <dbReference type="NCBI Taxonomy" id="5684"/>
    <lineage>
        <taxon>Eukaryota</taxon>
        <taxon>Discoba</taxon>
        <taxon>Euglenozoa</taxon>
        <taxon>Kinetoplastea</taxon>
        <taxon>Metakinetoplastina</taxon>
        <taxon>Trypanosomatida</taxon>
        <taxon>Trypanosomatidae</taxon>
        <taxon>Leishmaniinae</taxon>
        <taxon>Leptomonas</taxon>
    </lineage>
</organism>
<dbReference type="InterPro" id="IPR011009">
    <property type="entry name" value="Kinase-like_dom_sf"/>
</dbReference>
<dbReference type="Gene3D" id="1.10.510.10">
    <property type="entry name" value="Transferase(Phosphotransferase) domain 1"/>
    <property type="match status" value="1"/>
</dbReference>
<dbReference type="Pfam" id="PF00069">
    <property type="entry name" value="Pkinase"/>
    <property type="match status" value="1"/>
</dbReference>
<sequence>MQSKHNVVDIAASSVEGYLPLHDYWLQARVVGQDSNRHSDDTKSSSSVSARKEQSGAREPIGSYYFSEPMIPIASRSPLVEDDEEEGETERNTNHCENGGEGAAFDYFLNEGGTGGSSLPVGSRKQSASFAAVARHSAGDALPGAISKREIVPVLEEESLGDLGDVIGYGGDRGSFVCRVAFPTLLDVFQSRAPSYASPCSLSSPLRREREAYKRYPTQISADELSFVSTAYRCASNSAHCQSTHSPFLTEEEAQYAALHLVLPDAIVAQDNKKVGLLMPLYNCSLKEFLQSLKLKPQHVTTPASDSHVASIYLEDTFSEDGPHGAFNSAVRYCPVDSIEVIYCIAFQVLEAVAYLNHRLPHGGNSRGYTHNDLHLDNVLLSYDGDVALCDFELVASTPNPTHNAEVRRLPPSTRQSPHGLFSETADTWAFGLMLVGLLTGVDPLFTINIVNDFCDGPQLSRWDLAVCVLDWESNIKAHVEGLLRVQDPTGKRLNEARGLLNICGKCLVNREGAEPLCAIDLLEEPQFQVYRKDFRLATRTIKAWAAGKRW</sequence>
<comment type="caution">
    <text evidence="3">The sequence shown here is derived from an EMBL/GenBank/DDBJ whole genome shotgun (WGS) entry which is preliminary data.</text>
</comment>
<dbReference type="AlphaFoldDB" id="A0A0N1PEH1"/>
<dbReference type="GO" id="GO:0005737">
    <property type="term" value="C:cytoplasm"/>
    <property type="evidence" value="ECO:0007669"/>
    <property type="project" value="TreeGrafter"/>
</dbReference>
<dbReference type="Proteomes" id="UP000038009">
    <property type="component" value="Unassembled WGS sequence"/>
</dbReference>